<dbReference type="EMBL" id="PDUD01000002">
    <property type="protein sequence ID" value="PHN08172.1"/>
    <property type="molecule type" value="Genomic_DNA"/>
</dbReference>
<feature type="domain" description="Sulfatase N-terminal" evidence="3">
    <location>
        <begin position="27"/>
        <end position="298"/>
    </location>
</feature>
<keyword evidence="2" id="KW-0378">Hydrolase</keyword>
<organism evidence="4 5">
    <name type="scientific">Flavilitoribacter nigricans (strain ATCC 23147 / DSM 23189 / NBRC 102662 / NCIMB 1420 / SS-2)</name>
    <name type="common">Lewinella nigricans</name>
    <dbReference type="NCBI Taxonomy" id="1122177"/>
    <lineage>
        <taxon>Bacteria</taxon>
        <taxon>Pseudomonadati</taxon>
        <taxon>Bacteroidota</taxon>
        <taxon>Saprospiria</taxon>
        <taxon>Saprospirales</taxon>
        <taxon>Lewinellaceae</taxon>
        <taxon>Flavilitoribacter</taxon>
    </lineage>
</organism>
<dbReference type="PROSITE" id="PS51257">
    <property type="entry name" value="PROKAR_LIPOPROTEIN"/>
    <property type="match status" value="1"/>
</dbReference>
<dbReference type="Gene3D" id="3.40.720.10">
    <property type="entry name" value="Alkaline Phosphatase, subunit A"/>
    <property type="match status" value="1"/>
</dbReference>
<evidence type="ECO:0000313" key="5">
    <source>
        <dbReference type="Proteomes" id="UP000223913"/>
    </source>
</evidence>
<name>A0A2D0NI36_FLAN2</name>
<accession>A0A2D0NI36</accession>
<dbReference type="Proteomes" id="UP000223913">
    <property type="component" value="Unassembled WGS sequence"/>
</dbReference>
<dbReference type="AlphaFoldDB" id="A0A2D0NI36"/>
<keyword evidence="5" id="KW-1185">Reference proteome</keyword>
<sequence>MRSLILILLAFTLWQSCSPEEDVQRPPNILWILAEDLSPDLGCYNYPLVRTPNVDALAARGLRFTHAFTTAPVCTPSRTALATGMYQTSINAHHMRYPDKLRNDLPEPVVPLNELLRRQGYKTANIKDGPGTGKSDWSFRSDVAGYDYQHWDSLTVDQPFFAVINLRLTHRPFERDTVHPVDPDQVTIPPYYPDHPVARRDWAQYLETVQVMDEQVGEVLATLEERGLSENTIVVFFSDHGRPMSRGKLFHYDSGYRIPLIIAGPAGGNAPEYLPAGTTDERMISGIDITATTLAMTGADKPEWMQGRVVLGPQTEAEREYIYCASDRIGETFFKTRSVRNRQYKYIRNFNRDFSINSAATAYRKQMHPIYHLLNIYGEQGKLTPAQQAMIDPMPEELLFDLEADPMEIHDLATDPEYAEVLVEMRQQLADWQEETVDHGMDEDSEAIRQAFYEYGVESRTSRAEKIEAVEAAIRAEIGE</sequence>
<evidence type="ECO:0000259" key="3">
    <source>
        <dbReference type="Pfam" id="PF00884"/>
    </source>
</evidence>
<dbReference type="GO" id="GO:0004065">
    <property type="term" value="F:arylsulfatase activity"/>
    <property type="evidence" value="ECO:0007669"/>
    <property type="project" value="TreeGrafter"/>
</dbReference>
<dbReference type="OrthoDB" id="9789742at2"/>
<dbReference type="CDD" id="cd16027">
    <property type="entry name" value="SGSH"/>
    <property type="match status" value="1"/>
</dbReference>
<evidence type="ECO:0000256" key="1">
    <source>
        <dbReference type="ARBA" id="ARBA00008779"/>
    </source>
</evidence>
<gene>
    <name evidence="4" type="ORF">CRP01_02300</name>
</gene>
<dbReference type="InterPro" id="IPR017850">
    <property type="entry name" value="Alkaline_phosphatase_core_sf"/>
</dbReference>
<evidence type="ECO:0000313" key="4">
    <source>
        <dbReference type="EMBL" id="PHN08172.1"/>
    </source>
</evidence>
<dbReference type="RefSeq" id="WP_099148375.1">
    <property type="nucleotide sequence ID" value="NZ_PDUD01000002.1"/>
</dbReference>
<dbReference type="SUPFAM" id="SSF53649">
    <property type="entry name" value="Alkaline phosphatase-like"/>
    <property type="match status" value="1"/>
</dbReference>
<comment type="similarity">
    <text evidence="1">Belongs to the sulfatase family.</text>
</comment>
<reference evidence="4 5" key="1">
    <citation type="submission" date="2017-10" db="EMBL/GenBank/DDBJ databases">
        <title>The draft genome sequence of Lewinella nigricans NBRC 102662.</title>
        <authorList>
            <person name="Wang K."/>
        </authorList>
    </citation>
    <scope>NUCLEOTIDE SEQUENCE [LARGE SCALE GENOMIC DNA]</scope>
    <source>
        <strain evidence="4 5">NBRC 102662</strain>
    </source>
</reference>
<dbReference type="InterPro" id="IPR000917">
    <property type="entry name" value="Sulfatase_N"/>
</dbReference>
<dbReference type="Pfam" id="PF00884">
    <property type="entry name" value="Sulfatase"/>
    <property type="match status" value="1"/>
</dbReference>
<protein>
    <submittedName>
        <fullName evidence="4">Sulfatase</fullName>
    </submittedName>
</protein>
<dbReference type="InterPro" id="IPR050738">
    <property type="entry name" value="Sulfatase"/>
</dbReference>
<dbReference type="PANTHER" id="PTHR42693:SF53">
    <property type="entry name" value="ENDO-4-O-SULFATASE"/>
    <property type="match status" value="1"/>
</dbReference>
<comment type="caution">
    <text evidence="4">The sequence shown here is derived from an EMBL/GenBank/DDBJ whole genome shotgun (WGS) entry which is preliminary data.</text>
</comment>
<proteinExistence type="inferred from homology"/>
<dbReference type="PANTHER" id="PTHR42693">
    <property type="entry name" value="ARYLSULFATASE FAMILY MEMBER"/>
    <property type="match status" value="1"/>
</dbReference>
<evidence type="ECO:0000256" key="2">
    <source>
        <dbReference type="ARBA" id="ARBA00022801"/>
    </source>
</evidence>